<dbReference type="InterPro" id="IPR035992">
    <property type="entry name" value="Ricin_B-like_lectins"/>
</dbReference>
<reference evidence="3 4" key="1">
    <citation type="journal article" date="2015" name="Stand. Genomic Sci.">
        <title>Genomic Encyclopedia of Bacterial and Archaeal Type Strains, Phase III: the genomes of soil and plant-associated and newly described type strains.</title>
        <authorList>
            <person name="Whitman W.B."/>
            <person name="Woyke T."/>
            <person name="Klenk H.P."/>
            <person name="Zhou Y."/>
            <person name="Lilburn T.G."/>
            <person name="Beck B.J."/>
            <person name="De Vos P."/>
            <person name="Vandamme P."/>
            <person name="Eisen J.A."/>
            <person name="Garrity G."/>
            <person name="Hugenholtz P."/>
            <person name="Kyrpides N.C."/>
        </authorList>
    </citation>
    <scope>NUCLEOTIDE SEQUENCE [LARGE SCALE GENOMIC DNA]</scope>
    <source>
        <strain evidence="3 4">CGMCC 1.10821</strain>
    </source>
</reference>
<evidence type="ECO:0000256" key="1">
    <source>
        <dbReference type="SAM" id="SignalP"/>
    </source>
</evidence>
<dbReference type="SUPFAM" id="SSF50370">
    <property type="entry name" value="Ricin B-like lectins"/>
    <property type="match status" value="1"/>
</dbReference>
<keyword evidence="4" id="KW-1185">Reference proteome</keyword>
<dbReference type="PROSITE" id="PS50231">
    <property type="entry name" value="RICIN_B_LECTIN"/>
    <property type="match status" value="1"/>
</dbReference>
<dbReference type="RefSeq" id="WP_144899897.1">
    <property type="nucleotide sequence ID" value="NZ_VLKN01000005.1"/>
</dbReference>
<proteinExistence type="predicted"/>
<dbReference type="Gene3D" id="2.80.10.50">
    <property type="match status" value="1"/>
</dbReference>
<dbReference type="SMART" id="SM00458">
    <property type="entry name" value="RICIN"/>
    <property type="match status" value="1"/>
</dbReference>
<protein>
    <submittedName>
        <fullName evidence="3">Uncharacterized protein DUF3472</fullName>
    </submittedName>
</protein>
<comment type="caution">
    <text evidence="3">The sequence shown here is derived from an EMBL/GenBank/DDBJ whole genome shotgun (WGS) entry which is preliminary data.</text>
</comment>
<feature type="domain" description="Ricin B lectin" evidence="2">
    <location>
        <begin position="246"/>
        <end position="361"/>
    </location>
</feature>
<dbReference type="OrthoDB" id="6017904at2"/>
<dbReference type="EMBL" id="VLKN01000005">
    <property type="protein sequence ID" value="TWI01852.1"/>
    <property type="molecule type" value="Genomic_DNA"/>
</dbReference>
<evidence type="ECO:0000313" key="4">
    <source>
        <dbReference type="Proteomes" id="UP000315167"/>
    </source>
</evidence>
<dbReference type="AlphaFoldDB" id="A0A562L2J3"/>
<gene>
    <name evidence="3" type="ORF">IP90_02412</name>
</gene>
<accession>A0A562L2J3</accession>
<feature type="signal peptide" evidence="1">
    <location>
        <begin position="1"/>
        <end position="20"/>
    </location>
</feature>
<sequence length="362" mass="39557">MRIIRFAVLLLCLLTTNAYAVVAGGMVAVDRQWPSSEVGFLDVEFAITIAQEPGRDGFTFWADQFWFKGGDGAYIGLQQRDGRNKALNFSIWKATGWVPQKGANCAFFDHENSGVQCWIDYDWKARTQYRIHVVAEEPGHWTAYITDTDNGSRRKVATIQVPSTWGGIYDTSSFLEDYAQGGDERGSCAEVPATSAVFHQPQAENGTVLPTSSNARIYGVCATIARASCTLEQECIASANVYGNLGDPKSLQHEASGQCLEARAGGVAGLEGCTASSAQLFERDDDFRMSMQAQSQCLQVGEDGSVQSGDCVESSMQRWIPVADTNALYHVGSGLCLAPIKDASVRLQACNDKRSQRWRMIP</sequence>
<feature type="chain" id="PRO_5021797036" evidence="1">
    <location>
        <begin position="21"/>
        <end position="362"/>
    </location>
</feature>
<dbReference type="Pfam" id="PF11958">
    <property type="entry name" value="DUF3472"/>
    <property type="match status" value="1"/>
</dbReference>
<organism evidence="3 4">
    <name type="scientific">Luteimonas cucumeris</name>
    <dbReference type="NCBI Taxonomy" id="985012"/>
    <lineage>
        <taxon>Bacteria</taxon>
        <taxon>Pseudomonadati</taxon>
        <taxon>Pseudomonadota</taxon>
        <taxon>Gammaproteobacteria</taxon>
        <taxon>Lysobacterales</taxon>
        <taxon>Lysobacteraceae</taxon>
        <taxon>Luteimonas</taxon>
    </lineage>
</organism>
<evidence type="ECO:0000259" key="2">
    <source>
        <dbReference type="SMART" id="SM00458"/>
    </source>
</evidence>
<dbReference type="CDD" id="cd23415">
    <property type="entry name" value="beta-trefoil_Ricin_AH"/>
    <property type="match status" value="1"/>
</dbReference>
<name>A0A562L2J3_9GAMM</name>
<dbReference type="InterPro" id="IPR000772">
    <property type="entry name" value="Ricin_B_lectin"/>
</dbReference>
<evidence type="ECO:0000313" key="3">
    <source>
        <dbReference type="EMBL" id="TWI01852.1"/>
    </source>
</evidence>
<dbReference type="InterPro" id="IPR021862">
    <property type="entry name" value="DUF3472"/>
</dbReference>
<keyword evidence="1" id="KW-0732">Signal</keyword>
<dbReference type="Proteomes" id="UP000315167">
    <property type="component" value="Unassembled WGS sequence"/>
</dbReference>
<dbReference type="Pfam" id="PF00652">
    <property type="entry name" value="Ricin_B_lectin"/>
    <property type="match status" value="1"/>
</dbReference>